<protein>
    <submittedName>
        <fullName evidence="4">Tetratricopeptide (TPR) repeat protein</fullName>
    </submittedName>
</protein>
<proteinExistence type="predicted"/>
<accession>A0A840E4H5</accession>
<gene>
    <name evidence="4" type="ORF">GGR28_002711</name>
</gene>
<keyword evidence="3" id="KW-0732">Signal</keyword>
<dbReference type="InterPro" id="IPR019734">
    <property type="entry name" value="TPR_rpt"/>
</dbReference>
<feature type="chain" id="PRO_5032945661" evidence="3">
    <location>
        <begin position="18"/>
        <end position="276"/>
    </location>
</feature>
<dbReference type="RefSeq" id="WP_183496326.1">
    <property type="nucleotide sequence ID" value="NZ_JACIFF010000007.1"/>
</dbReference>
<dbReference type="Proteomes" id="UP000576209">
    <property type="component" value="Unassembled WGS sequence"/>
</dbReference>
<dbReference type="Gene3D" id="1.25.40.10">
    <property type="entry name" value="Tetratricopeptide repeat domain"/>
    <property type="match status" value="1"/>
</dbReference>
<sequence>MRYIILLFLLSAGLLTAQSDRPTFGGSGTESGTFTGSNPSGTRTRDKGMGFGKKAAQNASTNARLQQAREQTMESMETNGPVAPDETTTFDESAGMGLYYLETGESLYEVADYLEYAREELDLGDGESVLGLISLYGLLAEEASTAGDEDLANSSWTLAEDLIDDFFADEPSDDDALLINTELGYMYYELGYNGTAGYFFDAALDLDPGNAYLAYMVASCRALDDLEEEALDYLDYALSLGLLEDYPDVDIAEDSDFDSIRETSYYRTLAEDYGFE</sequence>
<keyword evidence="5" id="KW-1185">Reference proteome</keyword>
<evidence type="ECO:0000256" key="2">
    <source>
        <dbReference type="SAM" id="MobiDB-lite"/>
    </source>
</evidence>
<dbReference type="EMBL" id="JACIFF010000007">
    <property type="protein sequence ID" value="MBB4080081.1"/>
    <property type="molecule type" value="Genomic_DNA"/>
</dbReference>
<evidence type="ECO:0000313" key="5">
    <source>
        <dbReference type="Proteomes" id="UP000576209"/>
    </source>
</evidence>
<organism evidence="4 5">
    <name type="scientific">Neolewinella aquimaris</name>
    <dbReference type="NCBI Taxonomy" id="1835722"/>
    <lineage>
        <taxon>Bacteria</taxon>
        <taxon>Pseudomonadati</taxon>
        <taxon>Bacteroidota</taxon>
        <taxon>Saprospiria</taxon>
        <taxon>Saprospirales</taxon>
        <taxon>Lewinellaceae</taxon>
        <taxon>Neolewinella</taxon>
    </lineage>
</organism>
<evidence type="ECO:0000256" key="3">
    <source>
        <dbReference type="SAM" id="SignalP"/>
    </source>
</evidence>
<evidence type="ECO:0000313" key="4">
    <source>
        <dbReference type="EMBL" id="MBB4080081.1"/>
    </source>
</evidence>
<dbReference type="SUPFAM" id="SSF48452">
    <property type="entry name" value="TPR-like"/>
    <property type="match status" value="1"/>
</dbReference>
<dbReference type="PROSITE" id="PS50005">
    <property type="entry name" value="TPR"/>
    <property type="match status" value="1"/>
</dbReference>
<dbReference type="AlphaFoldDB" id="A0A840E4H5"/>
<comment type="caution">
    <text evidence="4">The sequence shown here is derived from an EMBL/GenBank/DDBJ whole genome shotgun (WGS) entry which is preliminary data.</text>
</comment>
<feature type="repeat" description="TPR" evidence="1">
    <location>
        <begin position="177"/>
        <end position="210"/>
    </location>
</feature>
<reference evidence="4 5" key="1">
    <citation type="submission" date="2020-08" db="EMBL/GenBank/DDBJ databases">
        <title>Genomic Encyclopedia of Type Strains, Phase IV (KMG-IV): sequencing the most valuable type-strain genomes for metagenomic binning, comparative biology and taxonomic classification.</title>
        <authorList>
            <person name="Goeker M."/>
        </authorList>
    </citation>
    <scope>NUCLEOTIDE SEQUENCE [LARGE SCALE GENOMIC DNA]</scope>
    <source>
        <strain evidence="4 5">DSM 105137</strain>
    </source>
</reference>
<feature type="signal peptide" evidence="3">
    <location>
        <begin position="1"/>
        <end position="17"/>
    </location>
</feature>
<feature type="region of interest" description="Disordered" evidence="2">
    <location>
        <begin position="20"/>
        <end position="53"/>
    </location>
</feature>
<dbReference type="InterPro" id="IPR011990">
    <property type="entry name" value="TPR-like_helical_dom_sf"/>
</dbReference>
<evidence type="ECO:0000256" key="1">
    <source>
        <dbReference type="PROSITE-ProRule" id="PRU00339"/>
    </source>
</evidence>
<keyword evidence="1" id="KW-0802">TPR repeat</keyword>
<name>A0A840E4H5_9BACT</name>